<evidence type="ECO:0000256" key="1">
    <source>
        <dbReference type="ARBA" id="ARBA00012528"/>
    </source>
</evidence>
<sequence>MSEKEDIEVLKEKVEELLKKDNSVDEGKILQAFIENKDGENLFSFLLRNYVHAVFSEEEAIEHWKHIVLNSEELSKKLERPVGITLALVDYFTNENRIFDSPLLVEVHIFKQTEKLAMVDGLTGVFNRRYMDVSLKKEKNRCDRYEKKFSVLIIDIDDFKKFNDIYGHLFGDRVLQITAQTIREGIRNEDVLCRYGGEEFLVILPETDIEGAELLGNRLCKFVREKNFLAENKITVSIGAATYPDFGDTEEKVIGEADKALYKAKKSGKNCCCRASV</sequence>
<dbReference type="InterPro" id="IPR000160">
    <property type="entry name" value="GGDEF_dom"/>
</dbReference>
<name>A0A9D9N2V3_9SPIR</name>
<dbReference type="Pfam" id="PF00990">
    <property type="entry name" value="GGDEF"/>
    <property type="match status" value="1"/>
</dbReference>
<evidence type="ECO:0000313" key="4">
    <source>
        <dbReference type="EMBL" id="MBO8458150.1"/>
    </source>
</evidence>
<protein>
    <recommendedName>
        <fullName evidence="1">diguanylate cyclase</fullName>
        <ecNumber evidence="1">2.7.7.65</ecNumber>
    </recommendedName>
</protein>
<dbReference type="InterPro" id="IPR050469">
    <property type="entry name" value="Diguanylate_Cyclase"/>
</dbReference>
<dbReference type="Gene3D" id="3.30.70.270">
    <property type="match status" value="1"/>
</dbReference>
<gene>
    <name evidence="4" type="ORF">IAA81_07975</name>
</gene>
<dbReference type="NCBIfam" id="TIGR00254">
    <property type="entry name" value="GGDEF"/>
    <property type="match status" value="1"/>
</dbReference>
<dbReference type="EC" id="2.7.7.65" evidence="1"/>
<reference evidence="4" key="1">
    <citation type="submission" date="2020-10" db="EMBL/GenBank/DDBJ databases">
        <authorList>
            <person name="Gilroy R."/>
        </authorList>
    </citation>
    <scope>NUCLEOTIDE SEQUENCE</scope>
    <source>
        <strain evidence="4">10532</strain>
    </source>
</reference>
<dbReference type="GO" id="GO:0043709">
    <property type="term" value="P:cell adhesion involved in single-species biofilm formation"/>
    <property type="evidence" value="ECO:0007669"/>
    <property type="project" value="TreeGrafter"/>
</dbReference>
<reference evidence="4" key="2">
    <citation type="journal article" date="2021" name="PeerJ">
        <title>Extensive microbial diversity within the chicken gut microbiome revealed by metagenomics and culture.</title>
        <authorList>
            <person name="Gilroy R."/>
            <person name="Ravi A."/>
            <person name="Getino M."/>
            <person name="Pursley I."/>
            <person name="Horton D.L."/>
            <person name="Alikhan N.F."/>
            <person name="Baker D."/>
            <person name="Gharbi K."/>
            <person name="Hall N."/>
            <person name="Watson M."/>
            <person name="Adriaenssens E.M."/>
            <person name="Foster-Nyarko E."/>
            <person name="Jarju S."/>
            <person name="Secka A."/>
            <person name="Antonio M."/>
            <person name="Oren A."/>
            <person name="Chaudhuri R.R."/>
            <person name="La Ragione R."/>
            <person name="Hildebrand F."/>
            <person name="Pallen M.J."/>
        </authorList>
    </citation>
    <scope>NUCLEOTIDE SEQUENCE</scope>
    <source>
        <strain evidence="4">10532</strain>
    </source>
</reference>
<dbReference type="GO" id="GO:1902201">
    <property type="term" value="P:negative regulation of bacterial-type flagellum-dependent cell motility"/>
    <property type="evidence" value="ECO:0007669"/>
    <property type="project" value="TreeGrafter"/>
</dbReference>
<evidence type="ECO:0000256" key="2">
    <source>
        <dbReference type="ARBA" id="ARBA00034247"/>
    </source>
</evidence>
<accession>A0A9D9N2V3</accession>
<dbReference type="FunFam" id="3.30.70.270:FF:000001">
    <property type="entry name" value="Diguanylate cyclase domain protein"/>
    <property type="match status" value="1"/>
</dbReference>
<comment type="catalytic activity">
    <reaction evidence="2">
        <text>2 GTP = 3',3'-c-di-GMP + 2 diphosphate</text>
        <dbReference type="Rhea" id="RHEA:24898"/>
        <dbReference type="ChEBI" id="CHEBI:33019"/>
        <dbReference type="ChEBI" id="CHEBI:37565"/>
        <dbReference type="ChEBI" id="CHEBI:58805"/>
        <dbReference type="EC" id="2.7.7.65"/>
    </reaction>
</comment>
<dbReference type="InterPro" id="IPR029787">
    <property type="entry name" value="Nucleotide_cyclase"/>
</dbReference>
<dbReference type="GO" id="GO:0052621">
    <property type="term" value="F:diguanylate cyclase activity"/>
    <property type="evidence" value="ECO:0007669"/>
    <property type="project" value="UniProtKB-EC"/>
</dbReference>
<dbReference type="Proteomes" id="UP000823638">
    <property type="component" value="Unassembled WGS sequence"/>
</dbReference>
<dbReference type="SUPFAM" id="SSF55073">
    <property type="entry name" value="Nucleotide cyclase"/>
    <property type="match status" value="1"/>
</dbReference>
<dbReference type="GO" id="GO:0005886">
    <property type="term" value="C:plasma membrane"/>
    <property type="evidence" value="ECO:0007669"/>
    <property type="project" value="TreeGrafter"/>
</dbReference>
<dbReference type="InterPro" id="IPR043128">
    <property type="entry name" value="Rev_trsase/Diguanyl_cyclase"/>
</dbReference>
<evidence type="ECO:0000313" key="5">
    <source>
        <dbReference type="Proteomes" id="UP000823638"/>
    </source>
</evidence>
<dbReference type="PANTHER" id="PTHR45138">
    <property type="entry name" value="REGULATORY COMPONENTS OF SENSORY TRANSDUCTION SYSTEM"/>
    <property type="match status" value="1"/>
</dbReference>
<organism evidence="4 5">
    <name type="scientific">Candidatus Gallitreponema excrementavium</name>
    <dbReference type="NCBI Taxonomy" id="2840840"/>
    <lineage>
        <taxon>Bacteria</taxon>
        <taxon>Pseudomonadati</taxon>
        <taxon>Spirochaetota</taxon>
        <taxon>Spirochaetia</taxon>
        <taxon>Spirochaetales</taxon>
        <taxon>Candidatus Gallitreponema</taxon>
    </lineage>
</organism>
<dbReference type="EMBL" id="JADIMM010000090">
    <property type="protein sequence ID" value="MBO8458150.1"/>
    <property type="molecule type" value="Genomic_DNA"/>
</dbReference>
<feature type="domain" description="GGDEF" evidence="3">
    <location>
        <begin position="147"/>
        <end position="277"/>
    </location>
</feature>
<dbReference type="CDD" id="cd01949">
    <property type="entry name" value="GGDEF"/>
    <property type="match status" value="1"/>
</dbReference>
<dbReference type="PROSITE" id="PS50887">
    <property type="entry name" value="GGDEF"/>
    <property type="match status" value="1"/>
</dbReference>
<dbReference type="SMART" id="SM00267">
    <property type="entry name" value="GGDEF"/>
    <property type="match status" value="1"/>
</dbReference>
<evidence type="ECO:0000259" key="3">
    <source>
        <dbReference type="PROSITE" id="PS50887"/>
    </source>
</evidence>
<proteinExistence type="predicted"/>
<dbReference type="PANTHER" id="PTHR45138:SF9">
    <property type="entry name" value="DIGUANYLATE CYCLASE DGCM-RELATED"/>
    <property type="match status" value="1"/>
</dbReference>
<dbReference type="AlphaFoldDB" id="A0A9D9N2V3"/>
<comment type="caution">
    <text evidence="4">The sequence shown here is derived from an EMBL/GenBank/DDBJ whole genome shotgun (WGS) entry which is preliminary data.</text>
</comment>